<reference evidence="1 2" key="2">
    <citation type="submission" date="2007-11" db="EMBL/GenBank/DDBJ databases">
        <authorList>
            <person name="Fulton L."/>
            <person name="Clifton S."/>
            <person name="Fulton B."/>
            <person name="Xu J."/>
            <person name="Minx P."/>
            <person name="Pepin K.H."/>
            <person name="Johnson M."/>
            <person name="Thiruvilangam P."/>
            <person name="Bhonagiri V."/>
            <person name="Nash W.E."/>
            <person name="Mardis E.R."/>
            <person name="Wilson R.K."/>
        </authorList>
    </citation>
    <scope>NUCLEOTIDE SEQUENCE [LARGE SCALE GENOMIC DNA]</scope>
    <source>
        <strain evidence="1 2">ATCC 43183</strain>
    </source>
</reference>
<proteinExistence type="predicted"/>
<dbReference type="HOGENOM" id="CLU_3164853_0_0_10"/>
<organism evidence="1 2">
    <name type="scientific">Bacteroides stercoris ATCC 43183</name>
    <dbReference type="NCBI Taxonomy" id="449673"/>
    <lineage>
        <taxon>Bacteria</taxon>
        <taxon>Pseudomonadati</taxon>
        <taxon>Bacteroidota</taxon>
        <taxon>Bacteroidia</taxon>
        <taxon>Bacteroidales</taxon>
        <taxon>Bacteroidaceae</taxon>
        <taxon>Bacteroides</taxon>
    </lineage>
</organism>
<evidence type="ECO:0000313" key="1">
    <source>
        <dbReference type="EMBL" id="EDS15870.1"/>
    </source>
</evidence>
<dbReference type="AlphaFoldDB" id="B0NP68"/>
<accession>B0NP68</accession>
<dbReference type="EMBL" id="ABFZ02000018">
    <property type="protein sequence ID" value="EDS15870.1"/>
    <property type="molecule type" value="Genomic_DNA"/>
</dbReference>
<comment type="caution">
    <text evidence="1">The sequence shown here is derived from an EMBL/GenBank/DDBJ whole genome shotgun (WGS) entry which is preliminary data.</text>
</comment>
<protein>
    <submittedName>
        <fullName evidence="1">Uncharacterized protein</fullName>
    </submittedName>
</protein>
<dbReference type="Proteomes" id="UP000004713">
    <property type="component" value="Unassembled WGS sequence"/>
</dbReference>
<evidence type="ECO:0000313" key="2">
    <source>
        <dbReference type="Proteomes" id="UP000004713"/>
    </source>
</evidence>
<gene>
    <name evidence="1" type="ORF">BACSTE_01315</name>
</gene>
<name>B0NP68_BACSE</name>
<reference evidence="1 2" key="1">
    <citation type="submission" date="2007-11" db="EMBL/GenBank/DDBJ databases">
        <title>Draft genome sequence of Bacteroides stercoris(ATCC 43183).</title>
        <authorList>
            <person name="Sudarsanam P."/>
            <person name="Ley R."/>
            <person name="Guruge J."/>
            <person name="Turnbaugh P.J."/>
            <person name="Mahowald M."/>
            <person name="Liep D."/>
            <person name="Gordon J."/>
        </authorList>
    </citation>
    <scope>NUCLEOTIDE SEQUENCE [LARGE SCALE GENOMIC DNA]</scope>
    <source>
        <strain evidence="1 2">ATCC 43183</strain>
    </source>
</reference>
<sequence>MGKDASIIAFSASLSTTKNLFLGQAPFLNIKGENFSKLPSLNMFLSF</sequence>